<evidence type="ECO:0000256" key="5">
    <source>
        <dbReference type="ARBA" id="ARBA00023159"/>
    </source>
</evidence>
<evidence type="ECO:0000256" key="1">
    <source>
        <dbReference type="ARBA" id="ARBA00004123"/>
    </source>
</evidence>
<gene>
    <name evidence="9" type="ORF">TRITD_4Bv1G109700</name>
</gene>
<dbReference type="GO" id="GO:0045893">
    <property type="term" value="P:positive regulation of DNA-templated transcription"/>
    <property type="evidence" value="ECO:0007669"/>
    <property type="project" value="UniProtKB-ARBA"/>
</dbReference>
<keyword evidence="5" id="KW-0010">Activator</keyword>
<dbReference type="Gramene" id="TRITD4Bv1G109700.3">
    <property type="protein sequence ID" value="TRITD4Bv1G109700.3"/>
    <property type="gene ID" value="TRITD4Bv1G109700"/>
</dbReference>
<dbReference type="InterPro" id="IPR023278">
    <property type="entry name" value="Ethylene_insens-like_DNA-bd"/>
</dbReference>
<feature type="domain" description="Ethylene insensitive 3-like DNA-binding" evidence="8">
    <location>
        <begin position="79"/>
        <end position="335"/>
    </location>
</feature>
<dbReference type="InterPro" id="IPR047091">
    <property type="entry name" value="EIN3-like_DNA-bd"/>
</dbReference>
<reference evidence="9 10" key="1">
    <citation type="submission" date="2017-09" db="EMBL/GenBank/DDBJ databases">
        <authorList>
            <consortium name="International Durum Wheat Genome Sequencing Consortium (IDWGSC)"/>
            <person name="Milanesi L."/>
        </authorList>
    </citation>
    <scope>NUCLEOTIDE SEQUENCE [LARGE SCALE GENOMIC DNA]</scope>
    <source>
        <strain evidence="10">cv. Svevo</strain>
    </source>
</reference>
<dbReference type="EMBL" id="LT934118">
    <property type="protein sequence ID" value="VAI06127.1"/>
    <property type="molecule type" value="Genomic_DNA"/>
</dbReference>
<evidence type="ECO:0000259" key="8">
    <source>
        <dbReference type="Pfam" id="PF04873"/>
    </source>
</evidence>
<dbReference type="GO" id="GO:0010104">
    <property type="term" value="P:regulation of ethylene-activated signaling pathway"/>
    <property type="evidence" value="ECO:0007669"/>
    <property type="project" value="UniProtKB-ARBA"/>
</dbReference>
<dbReference type="Proteomes" id="UP000324705">
    <property type="component" value="Chromosome 4B"/>
</dbReference>
<feature type="region of interest" description="Disordered" evidence="7">
    <location>
        <begin position="475"/>
        <end position="506"/>
    </location>
</feature>
<dbReference type="GO" id="GO:0003700">
    <property type="term" value="F:DNA-binding transcription factor activity"/>
    <property type="evidence" value="ECO:0007669"/>
    <property type="project" value="InterPro"/>
</dbReference>
<evidence type="ECO:0000313" key="10">
    <source>
        <dbReference type="Proteomes" id="UP000324705"/>
    </source>
</evidence>
<dbReference type="GO" id="GO:0009873">
    <property type="term" value="P:ethylene-activated signaling pathway"/>
    <property type="evidence" value="ECO:0007669"/>
    <property type="project" value="UniProtKB-KW"/>
</dbReference>
<dbReference type="InterPro" id="IPR006957">
    <property type="entry name" value="EIN3"/>
</dbReference>
<name>A0A9R0T449_TRITD</name>
<dbReference type="Gene3D" id="1.10.3180.10">
    <property type="entry name" value="DNA-binding domain of EIN3-like"/>
    <property type="match status" value="2"/>
</dbReference>
<feature type="compositionally biased region" description="Low complexity" evidence="7">
    <location>
        <begin position="487"/>
        <end position="506"/>
    </location>
</feature>
<dbReference type="GO" id="GO:0005634">
    <property type="term" value="C:nucleus"/>
    <property type="evidence" value="ECO:0007669"/>
    <property type="project" value="UniProtKB-SubCell"/>
</dbReference>
<proteinExistence type="inferred from homology"/>
<dbReference type="FunFam" id="1.10.3180.10:FF:000001">
    <property type="entry name" value="Ethylene insensitive 3-like 1"/>
    <property type="match status" value="1"/>
</dbReference>
<sequence length="555" mass="61391">MMGGGLLMDQGMAFSGVHNFVDLLQQNGADKNLGFGSLMPQTSSGDQCVMGEGDLVDPPTDNFPDAGEDDSDDDVDDIEELERRMWRDRMKLKRLKELQQSRGKEQAAGGGGVGDGLKPRQSQEQARRKKMSRAQDGILKYMLKMMEVCRAQGFVYGIIPEKGKPVSGASDNLRAWWKEKVRFDRNGPAAIAKYQADNAMPGSESELASGTTSPHSLQELQDTTLGSLLSALMQHCDPPQRRFPLEKGISPPWWPSGDEEWWPELGIPKDQGPPPYKKPHDLKKAWKVSVLTAVIKHMSPDIEKIRRLVRQSKCLQDKMTAKEISTWLAVVKQEEELFMRLHPGARPPASAGGIASAISFNASSSEYDVDVADDCKGDEAGTHKMAMADPTAFNLGAAILNDKFLMQAPMKEETADMEYVQKRSAVAAEPELMLNNRVYMGNDDVTIIERPNAITPVTQMDEGFFGQGNGIGGNGDSMFSDVSNMMQQQQQQPQQPQQQQQQAPAQQQFFIRDDAQFGNQMGSISGASDFRFGSGFNMSGTVDYPQKNDGPNWYY</sequence>
<dbReference type="PANTHER" id="PTHR33305">
    <property type="entry name" value="ETHYLENE INSENSITIVE 3-LIKE 2 PROTEIN"/>
    <property type="match status" value="1"/>
</dbReference>
<dbReference type="FunFam" id="1.10.3180.10:FF:000002">
    <property type="entry name" value="Ethylene insensitive 3-like 1"/>
    <property type="match status" value="1"/>
</dbReference>
<accession>A0A9R0T449</accession>
<dbReference type="SUPFAM" id="SSF116768">
    <property type="entry name" value="DNA-binding domain of EIN3-like"/>
    <property type="match status" value="1"/>
</dbReference>
<protein>
    <recommendedName>
        <fullName evidence="8">Ethylene insensitive 3-like DNA-binding domain-containing protein</fullName>
    </recommendedName>
</protein>
<dbReference type="Pfam" id="PF04873">
    <property type="entry name" value="EIN3_DNA-bd"/>
    <property type="match status" value="1"/>
</dbReference>
<evidence type="ECO:0000256" key="7">
    <source>
        <dbReference type="SAM" id="MobiDB-lite"/>
    </source>
</evidence>
<evidence type="ECO:0000256" key="4">
    <source>
        <dbReference type="ARBA" id="ARBA00023125"/>
    </source>
</evidence>
<evidence type="ECO:0000256" key="6">
    <source>
        <dbReference type="ARBA" id="ARBA00023242"/>
    </source>
</evidence>
<feature type="region of interest" description="Disordered" evidence="7">
    <location>
        <begin position="97"/>
        <end position="132"/>
    </location>
</feature>
<keyword evidence="4" id="KW-0238">DNA-binding</keyword>
<comment type="subcellular location">
    <subcellularLocation>
        <location evidence="1">Nucleus</location>
    </subcellularLocation>
</comment>
<evidence type="ECO:0000256" key="3">
    <source>
        <dbReference type="ARBA" id="ARBA00022745"/>
    </source>
</evidence>
<dbReference type="GO" id="GO:0043565">
    <property type="term" value="F:sequence-specific DNA binding"/>
    <property type="evidence" value="ECO:0007669"/>
    <property type="project" value="UniProtKB-ARBA"/>
</dbReference>
<keyword evidence="6" id="KW-0539">Nucleus</keyword>
<comment type="similarity">
    <text evidence="2">Belongs to the EIN3 family.</text>
</comment>
<dbReference type="PANTHER" id="PTHR33305:SF30">
    <property type="entry name" value="ETHYLENE INSENSITIVE 3-LIKE 3 PROTEIN"/>
    <property type="match status" value="1"/>
</dbReference>
<feature type="region of interest" description="Disordered" evidence="7">
    <location>
        <begin position="53"/>
        <end position="74"/>
    </location>
</feature>
<evidence type="ECO:0000256" key="2">
    <source>
        <dbReference type="ARBA" id="ARBA00009416"/>
    </source>
</evidence>
<evidence type="ECO:0000313" key="9">
    <source>
        <dbReference type="EMBL" id="VAI06127.1"/>
    </source>
</evidence>
<organism evidence="9 10">
    <name type="scientific">Triticum turgidum subsp. durum</name>
    <name type="common">Durum wheat</name>
    <name type="synonym">Triticum durum</name>
    <dbReference type="NCBI Taxonomy" id="4567"/>
    <lineage>
        <taxon>Eukaryota</taxon>
        <taxon>Viridiplantae</taxon>
        <taxon>Streptophyta</taxon>
        <taxon>Embryophyta</taxon>
        <taxon>Tracheophyta</taxon>
        <taxon>Spermatophyta</taxon>
        <taxon>Magnoliopsida</taxon>
        <taxon>Liliopsida</taxon>
        <taxon>Poales</taxon>
        <taxon>Poaceae</taxon>
        <taxon>BOP clade</taxon>
        <taxon>Pooideae</taxon>
        <taxon>Triticodae</taxon>
        <taxon>Triticeae</taxon>
        <taxon>Triticinae</taxon>
        <taxon>Triticum</taxon>
    </lineage>
</organism>
<keyword evidence="10" id="KW-1185">Reference proteome</keyword>
<keyword evidence="3" id="KW-0936">Ethylene signaling pathway</keyword>
<dbReference type="AlphaFoldDB" id="A0A9R0T449"/>